<reference evidence="1" key="1">
    <citation type="submission" date="2022-10" db="EMBL/GenBank/DDBJ databases">
        <authorList>
            <person name="Hyden B.L."/>
            <person name="Feng K."/>
            <person name="Yates T."/>
            <person name="Jawdy S."/>
            <person name="Smart L.B."/>
            <person name="Muchero W."/>
        </authorList>
    </citation>
    <scope>NUCLEOTIDE SEQUENCE</scope>
    <source>
        <tissue evidence="1">Shoot tip</tissue>
    </source>
</reference>
<sequence>MEYDNVWFGIERVASPDAPCVVAQLILANPGPVVIDKLHASSFAQMIGEDKIFLTVADAVASCCPKSVGEV</sequence>
<organism evidence="1 2">
    <name type="scientific">Salix suchowensis</name>
    <dbReference type="NCBI Taxonomy" id="1278906"/>
    <lineage>
        <taxon>Eukaryota</taxon>
        <taxon>Viridiplantae</taxon>
        <taxon>Streptophyta</taxon>
        <taxon>Embryophyta</taxon>
        <taxon>Tracheophyta</taxon>
        <taxon>Spermatophyta</taxon>
        <taxon>Magnoliopsida</taxon>
        <taxon>eudicotyledons</taxon>
        <taxon>Gunneridae</taxon>
        <taxon>Pentapetalae</taxon>
        <taxon>rosids</taxon>
        <taxon>fabids</taxon>
        <taxon>Malpighiales</taxon>
        <taxon>Salicaceae</taxon>
        <taxon>Saliceae</taxon>
        <taxon>Salix</taxon>
    </lineage>
</organism>
<dbReference type="InterPro" id="IPR036513">
    <property type="entry name" value="STAS_dom_sf"/>
</dbReference>
<evidence type="ECO:0000313" key="2">
    <source>
        <dbReference type="Proteomes" id="UP001141253"/>
    </source>
</evidence>
<reference evidence="1" key="2">
    <citation type="journal article" date="2023" name="Int. J. Mol. Sci.">
        <title>De Novo Assembly and Annotation of 11 Diverse Shrub Willow (Salix) Genomes Reveals Novel Gene Organization in Sex-Linked Regions.</title>
        <authorList>
            <person name="Hyden B."/>
            <person name="Feng K."/>
            <person name="Yates T.B."/>
            <person name="Jawdy S."/>
            <person name="Cereghino C."/>
            <person name="Smart L.B."/>
            <person name="Muchero W."/>
        </authorList>
    </citation>
    <scope>NUCLEOTIDE SEQUENCE</scope>
    <source>
        <tissue evidence="1">Shoot tip</tissue>
    </source>
</reference>
<evidence type="ECO:0000313" key="1">
    <source>
        <dbReference type="EMBL" id="KAJ6391551.1"/>
    </source>
</evidence>
<dbReference type="EMBL" id="JAPFFI010000006">
    <property type="protein sequence ID" value="KAJ6391551.1"/>
    <property type="molecule type" value="Genomic_DNA"/>
</dbReference>
<proteinExistence type="predicted"/>
<name>A0ABQ9BYM5_9ROSI</name>
<accession>A0ABQ9BYM5</accession>
<dbReference type="Gene3D" id="3.30.750.24">
    <property type="entry name" value="STAS domain"/>
    <property type="match status" value="1"/>
</dbReference>
<gene>
    <name evidence="1" type="ORF">OIU77_025516</name>
</gene>
<dbReference type="Proteomes" id="UP001141253">
    <property type="component" value="Chromosome 2"/>
</dbReference>
<protein>
    <submittedName>
        <fullName evidence="1">Uncharacterized protein</fullName>
    </submittedName>
</protein>
<keyword evidence="2" id="KW-1185">Reference proteome</keyword>
<comment type="caution">
    <text evidence="1">The sequence shown here is derived from an EMBL/GenBank/DDBJ whole genome shotgun (WGS) entry which is preliminary data.</text>
</comment>